<evidence type="ECO:0000256" key="6">
    <source>
        <dbReference type="ARBA" id="ARBA00023004"/>
    </source>
</evidence>
<comment type="similarity">
    <text evidence="1">Belongs to the anaerobic coproporphyrinogen-III oxidase family. HemW subfamily.</text>
</comment>
<dbReference type="InterPro" id="IPR007197">
    <property type="entry name" value="rSAM"/>
</dbReference>
<dbReference type="InterPro" id="IPR013785">
    <property type="entry name" value="Aldolase_TIM"/>
</dbReference>
<dbReference type="PANTHER" id="PTHR13932">
    <property type="entry name" value="COPROPORPHYRINIGEN III OXIDASE"/>
    <property type="match status" value="1"/>
</dbReference>
<dbReference type="AlphaFoldDB" id="A0A1F7SNP9"/>
<evidence type="ECO:0000259" key="10">
    <source>
        <dbReference type="PROSITE" id="PS51918"/>
    </source>
</evidence>
<evidence type="ECO:0000313" key="11">
    <source>
        <dbReference type="EMBL" id="OGL55406.1"/>
    </source>
</evidence>
<evidence type="ECO:0000256" key="2">
    <source>
        <dbReference type="ARBA" id="ARBA00017228"/>
    </source>
</evidence>
<keyword evidence="8 9" id="KW-0143">Chaperone</keyword>
<dbReference type="InterPro" id="IPR006638">
    <property type="entry name" value="Elp3/MiaA/NifB-like_rSAM"/>
</dbReference>
<dbReference type="Gene3D" id="3.20.20.70">
    <property type="entry name" value="Aldolase class I"/>
    <property type="match status" value="1"/>
</dbReference>
<evidence type="ECO:0000256" key="3">
    <source>
        <dbReference type="ARBA" id="ARBA00022617"/>
    </source>
</evidence>
<comment type="function">
    <text evidence="9">Probably acts as a heme chaperone, transferring heme to an unknown acceptor. Binds one molecule of heme per monomer, possibly covalently. Binds 1 [4Fe-4S] cluster. The cluster is coordinated with 3 cysteines and an exchangeable S-adenosyl-L-methionine.</text>
</comment>
<dbReference type="GO" id="GO:0051539">
    <property type="term" value="F:4 iron, 4 sulfur cluster binding"/>
    <property type="evidence" value="ECO:0007669"/>
    <property type="project" value="UniProtKB-UniRule"/>
</dbReference>
<dbReference type="SFLD" id="SFLDG01065">
    <property type="entry name" value="anaerobic_coproporphyrinogen-I"/>
    <property type="match status" value="2"/>
</dbReference>
<organism evidence="11 12">
    <name type="scientific">Candidatus Schekmanbacteria bacterium RIFCSPLOWO2_12_FULL_38_15</name>
    <dbReference type="NCBI Taxonomy" id="1817883"/>
    <lineage>
        <taxon>Bacteria</taxon>
        <taxon>Candidatus Schekmaniibacteriota</taxon>
    </lineage>
</organism>
<dbReference type="SFLD" id="SFLDF00562">
    <property type="entry name" value="HemN-like__clustered_with_heat"/>
    <property type="match status" value="1"/>
</dbReference>
<comment type="subcellular location">
    <subcellularLocation>
        <location evidence="9">Cytoplasm</location>
    </subcellularLocation>
</comment>
<dbReference type="EMBL" id="MGDI01000001">
    <property type="protein sequence ID" value="OGL55406.1"/>
    <property type="molecule type" value="Genomic_DNA"/>
</dbReference>
<evidence type="ECO:0000313" key="12">
    <source>
        <dbReference type="Proteomes" id="UP000178082"/>
    </source>
</evidence>
<dbReference type="GO" id="GO:0005737">
    <property type="term" value="C:cytoplasm"/>
    <property type="evidence" value="ECO:0007669"/>
    <property type="project" value="UniProtKB-SubCell"/>
</dbReference>
<proteinExistence type="inferred from homology"/>
<dbReference type="GO" id="GO:0046872">
    <property type="term" value="F:metal ion binding"/>
    <property type="evidence" value="ECO:0007669"/>
    <property type="project" value="UniProtKB-UniRule"/>
</dbReference>
<dbReference type="Pfam" id="PF04055">
    <property type="entry name" value="Radical_SAM"/>
    <property type="match status" value="1"/>
</dbReference>
<feature type="domain" description="Radical SAM core" evidence="10">
    <location>
        <begin position="2"/>
        <end position="245"/>
    </location>
</feature>
<name>A0A1F7SNP9_9BACT</name>
<dbReference type="InterPro" id="IPR010723">
    <property type="entry name" value="HemN_C"/>
</dbReference>
<dbReference type="SUPFAM" id="SSF102114">
    <property type="entry name" value="Radical SAM enzymes"/>
    <property type="match status" value="2"/>
</dbReference>
<dbReference type="GO" id="GO:0006779">
    <property type="term" value="P:porphyrin-containing compound biosynthetic process"/>
    <property type="evidence" value="ECO:0007669"/>
    <property type="project" value="InterPro"/>
</dbReference>
<keyword evidence="7 9" id="KW-0411">Iron-sulfur</keyword>
<keyword evidence="5 9" id="KW-0479">Metal-binding</keyword>
<keyword evidence="4 9" id="KW-0949">S-adenosyl-L-methionine</keyword>
<keyword evidence="9" id="KW-0004">4Fe-4S</keyword>
<comment type="caution">
    <text evidence="11">The sequence shown here is derived from an EMBL/GenBank/DDBJ whole genome shotgun (WGS) entry which is preliminary data.</text>
</comment>
<dbReference type="PANTHER" id="PTHR13932:SF5">
    <property type="entry name" value="RADICAL S-ADENOSYL METHIONINE DOMAIN-CONTAINING PROTEIN 1, MITOCHONDRIAL"/>
    <property type="match status" value="1"/>
</dbReference>
<dbReference type="NCBIfam" id="TIGR00539">
    <property type="entry name" value="hemN_rel"/>
    <property type="match status" value="1"/>
</dbReference>
<dbReference type="SFLD" id="SFLDS00029">
    <property type="entry name" value="Radical_SAM"/>
    <property type="match status" value="2"/>
</dbReference>
<dbReference type="InterPro" id="IPR004559">
    <property type="entry name" value="HemW-like"/>
</dbReference>
<dbReference type="Proteomes" id="UP000178082">
    <property type="component" value="Unassembled WGS sequence"/>
</dbReference>
<sequence>MLNLMVPIGLYIHIPFCLKKCFYCDFNSIPVAADIEKQKLTKRYMNALCMEIEKYMVFPAWKNYQVKSIFFGGGTPSLVGAEEIGETLRYCRKTFKIADDAEVTIEANPGTVSPDFLKSYLKAGINRISFGCQSFNDYELKKIGRVHSAEDIYRSLDMAKEAGFENVGIDLIFGIPGQNLESFKSSLNRAIFLKPHHISLYNLTIEENTHFYQLIRNGELKLPDEDEQVWMYEYGIETISKKGYEHYEISNFAVKGKRCRHNENYWRGGEYLGFGAGAHSFIRVQSENVAAEPCSALRNGKNSKGAKVIGKRWWNVKDVEMYCKGVEDSVQRSAFSLEGQIPSNPPLLKGGWGDSKERAMNSEQRATDKVHSVVEGEEFLDREKLISEAMMLGLRLIDGIDTEEFFNIHGVSIEDKYSKEIKELIKNNLLKLKNIKLKLTHRGILFSNEVFLKFMV</sequence>
<dbReference type="SMART" id="SM00729">
    <property type="entry name" value="Elp3"/>
    <property type="match status" value="1"/>
</dbReference>
<evidence type="ECO:0000256" key="7">
    <source>
        <dbReference type="ARBA" id="ARBA00023014"/>
    </source>
</evidence>
<dbReference type="GO" id="GO:0004109">
    <property type="term" value="F:coproporphyrinogen oxidase activity"/>
    <property type="evidence" value="ECO:0007669"/>
    <property type="project" value="InterPro"/>
</dbReference>
<accession>A0A1F7SNP9</accession>
<dbReference type="InterPro" id="IPR058240">
    <property type="entry name" value="rSAM_sf"/>
</dbReference>
<dbReference type="SFLD" id="SFLDF00288">
    <property type="entry name" value="HemN-like__clustered_with_nucl"/>
    <property type="match status" value="1"/>
</dbReference>
<keyword evidence="6 9" id="KW-0408">Iron</keyword>
<dbReference type="PROSITE" id="PS51918">
    <property type="entry name" value="RADICAL_SAM"/>
    <property type="match status" value="1"/>
</dbReference>
<keyword evidence="3 9" id="KW-0349">Heme</keyword>
<dbReference type="Pfam" id="PF06969">
    <property type="entry name" value="HemN_C"/>
    <property type="match status" value="1"/>
</dbReference>
<evidence type="ECO:0000256" key="8">
    <source>
        <dbReference type="ARBA" id="ARBA00023186"/>
    </source>
</evidence>
<evidence type="ECO:0000256" key="4">
    <source>
        <dbReference type="ARBA" id="ARBA00022691"/>
    </source>
</evidence>
<evidence type="ECO:0000256" key="1">
    <source>
        <dbReference type="ARBA" id="ARBA00006100"/>
    </source>
</evidence>
<dbReference type="InterPro" id="IPR034505">
    <property type="entry name" value="Coproporphyrinogen-III_oxidase"/>
</dbReference>
<dbReference type="STRING" id="1817883.A3G31_01170"/>
<protein>
    <recommendedName>
        <fullName evidence="2 9">Heme chaperone HemW</fullName>
    </recommendedName>
</protein>
<reference evidence="11 12" key="1">
    <citation type="journal article" date="2016" name="Nat. Commun.">
        <title>Thousands of microbial genomes shed light on interconnected biogeochemical processes in an aquifer system.</title>
        <authorList>
            <person name="Anantharaman K."/>
            <person name="Brown C.T."/>
            <person name="Hug L.A."/>
            <person name="Sharon I."/>
            <person name="Castelle C.J."/>
            <person name="Probst A.J."/>
            <person name="Thomas B.C."/>
            <person name="Singh A."/>
            <person name="Wilkins M.J."/>
            <person name="Karaoz U."/>
            <person name="Brodie E.L."/>
            <person name="Williams K.H."/>
            <person name="Hubbard S.S."/>
            <person name="Banfield J.F."/>
        </authorList>
    </citation>
    <scope>NUCLEOTIDE SEQUENCE [LARGE SCALE GENOMIC DNA]</scope>
</reference>
<keyword evidence="9" id="KW-0963">Cytoplasm</keyword>
<evidence type="ECO:0000256" key="5">
    <source>
        <dbReference type="ARBA" id="ARBA00022723"/>
    </source>
</evidence>
<gene>
    <name evidence="11" type="ORF">A3G31_01170</name>
</gene>
<evidence type="ECO:0000256" key="9">
    <source>
        <dbReference type="RuleBase" id="RU364116"/>
    </source>
</evidence>